<sequence>MSYTITRGAMIAFVQNGQLQCRSIKVKASGIQDVYIYNKLAGLQALLNTKIFTQGPSGADVLPTDEYIKAAHCLYTDLGILKRLERMFSDEDVTIRIIDKQRDTPLSVASVFWIDRKDTIACQVLETDKKEHNRKTILITEAVDVKYPGNPTVLRYDADEQCVYDTDLCNNVYTLHGWNETVTHSADK</sequence>
<keyword evidence="2" id="KW-1185">Reference proteome</keyword>
<organism evidence="1 2">
    <name type="scientific">Erwinia phage pEa_SNUABM_3</name>
    <dbReference type="NCBI Taxonomy" id="2869552"/>
    <lineage>
        <taxon>Viruses</taxon>
        <taxon>Duplodnaviria</taxon>
        <taxon>Heunggongvirae</taxon>
        <taxon>Uroviricota</taxon>
        <taxon>Caudoviricetes</taxon>
        <taxon>Alexandravirus</taxon>
        <taxon>Alexandravirus SNUABM3</taxon>
    </lineage>
</organism>
<dbReference type="Proteomes" id="UP000827787">
    <property type="component" value="Segment"/>
</dbReference>
<reference evidence="1 2" key="1">
    <citation type="submission" date="2021-06" db="EMBL/GenBank/DDBJ databases">
        <title>Complete genome sequence of Erwinia phage pEa_SNUABM_03.</title>
        <authorList>
            <person name="Kim S.G."/>
            <person name="Park S.C."/>
        </authorList>
    </citation>
    <scope>NUCLEOTIDE SEQUENCE [LARGE SCALE GENOMIC DNA]</scope>
</reference>
<accession>A0AAE7XIS9</accession>
<evidence type="ECO:0000313" key="2">
    <source>
        <dbReference type="Proteomes" id="UP000827787"/>
    </source>
</evidence>
<name>A0AAE7XIS9_9CAUD</name>
<dbReference type="EMBL" id="MZ443770">
    <property type="protein sequence ID" value="QZE56250.1"/>
    <property type="molecule type" value="Genomic_DNA"/>
</dbReference>
<evidence type="ECO:0000313" key="1">
    <source>
        <dbReference type="EMBL" id="QZE56250.1"/>
    </source>
</evidence>
<gene>
    <name evidence="1" type="ORF">pEaSNUABM3_00053</name>
</gene>
<proteinExistence type="predicted"/>
<protein>
    <submittedName>
        <fullName evidence="1">Uncharacterized protein</fullName>
    </submittedName>
</protein>